<organism evidence="1 2">
    <name type="scientific">Periconia macrospinosa</name>
    <dbReference type="NCBI Taxonomy" id="97972"/>
    <lineage>
        <taxon>Eukaryota</taxon>
        <taxon>Fungi</taxon>
        <taxon>Dikarya</taxon>
        <taxon>Ascomycota</taxon>
        <taxon>Pezizomycotina</taxon>
        <taxon>Dothideomycetes</taxon>
        <taxon>Pleosporomycetidae</taxon>
        <taxon>Pleosporales</taxon>
        <taxon>Massarineae</taxon>
        <taxon>Periconiaceae</taxon>
        <taxon>Periconia</taxon>
    </lineage>
</organism>
<evidence type="ECO:0000313" key="1">
    <source>
        <dbReference type="EMBL" id="PVI05468.1"/>
    </source>
</evidence>
<dbReference type="InterPro" id="IPR036318">
    <property type="entry name" value="FAD-bd_PCMH-like_sf"/>
</dbReference>
<dbReference type="EMBL" id="KZ805314">
    <property type="protein sequence ID" value="PVI05468.1"/>
    <property type="molecule type" value="Genomic_DNA"/>
</dbReference>
<evidence type="ECO:0008006" key="3">
    <source>
        <dbReference type="Google" id="ProtNLM"/>
    </source>
</evidence>
<accession>A0A2V1E4G8</accession>
<dbReference type="OrthoDB" id="9983560at2759"/>
<gene>
    <name evidence="1" type="ORF">DM02DRAFT_639399</name>
</gene>
<proteinExistence type="predicted"/>
<dbReference type="SUPFAM" id="SSF56176">
    <property type="entry name" value="FAD-binding/transporter-associated domain-like"/>
    <property type="match status" value="1"/>
</dbReference>
<dbReference type="GO" id="GO:0050660">
    <property type="term" value="F:flavin adenine dinucleotide binding"/>
    <property type="evidence" value="ECO:0007669"/>
    <property type="project" value="InterPro"/>
</dbReference>
<reference evidence="1 2" key="1">
    <citation type="journal article" date="2018" name="Sci. Rep.">
        <title>Comparative genomics provides insights into the lifestyle and reveals functional heterogeneity of dark septate endophytic fungi.</title>
        <authorList>
            <person name="Knapp D.G."/>
            <person name="Nemeth J.B."/>
            <person name="Barry K."/>
            <person name="Hainaut M."/>
            <person name="Henrissat B."/>
            <person name="Johnson J."/>
            <person name="Kuo A."/>
            <person name="Lim J.H.P."/>
            <person name="Lipzen A."/>
            <person name="Nolan M."/>
            <person name="Ohm R.A."/>
            <person name="Tamas L."/>
            <person name="Grigoriev I.V."/>
            <person name="Spatafora J.W."/>
            <person name="Nagy L.G."/>
            <person name="Kovacs G.M."/>
        </authorList>
    </citation>
    <scope>NUCLEOTIDE SEQUENCE [LARGE SCALE GENOMIC DNA]</scope>
    <source>
        <strain evidence="1 2">DSE2036</strain>
    </source>
</reference>
<keyword evidence="2" id="KW-1185">Reference proteome</keyword>
<dbReference type="STRING" id="97972.A0A2V1E4G8"/>
<evidence type="ECO:0000313" key="2">
    <source>
        <dbReference type="Proteomes" id="UP000244855"/>
    </source>
</evidence>
<name>A0A2V1E4G8_9PLEO</name>
<dbReference type="Gene3D" id="3.30.465.10">
    <property type="match status" value="2"/>
</dbReference>
<dbReference type="Gene3D" id="3.40.462.20">
    <property type="match status" value="1"/>
</dbReference>
<protein>
    <recommendedName>
        <fullName evidence="3">FAD-binding domain-containing protein</fullName>
    </recommendedName>
</protein>
<dbReference type="InterPro" id="IPR016169">
    <property type="entry name" value="FAD-bd_PCMH_sub2"/>
</dbReference>
<dbReference type="AlphaFoldDB" id="A0A2V1E4G8"/>
<sequence length="386" mass="42449">MQETLCIACIWFCGGSRSGSGVLTSRHSALETWVALYATVDGRLIATSPLVSPWHDPNYDAAKCDPLQEDWDVNLPTSIDAPYFQNQSCDPFTPQSSPCRIGNYLVYAIKVTKASNAAAGLDFAKRNNVRLVIKNTGHDLSLWRDNLKDISIRHYSSSYYMEKAMRMGAGVQACEAHGLGADQVLEWEPEKNKDLYWALSGGGAGTYGVVLSMAVKAHTDTRITGAMISLTQQGAEQAFWNGVTAFHAELPSYTKGGATVGYIIAQGQMSIQPVTFPGKSKADVENTMVPLKKKLDALGTLYQIDIREFSNYSSFFDYYYGPLTSGRLIPREVVTNNASSQAFTDVLEEISLDPNFVIIAMALGAYMNEGNFEEPDFQTQFFFGTN</sequence>
<dbReference type="Proteomes" id="UP000244855">
    <property type="component" value="Unassembled WGS sequence"/>
</dbReference>